<evidence type="ECO:0000313" key="1">
    <source>
        <dbReference type="EMBL" id="MBE4906505.1"/>
    </source>
</evidence>
<organism evidence="1 2">
    <name type="scientific">Litchfieldia luteola</name>
    <dbReference type="NCBI Taxonomy" id="682179"/>
    <lineage>
        <taxon>Bacteria</taxon>
        <taxon>Bacillati</taxon>
        <taxon>Bacillota</taxon>
        <taxon>Bacilli</taxon>
        <taxon>Bacillales</taxon>
        <taxon>Bacillaceae</taxon>
        <taxon>Litchfieldia</taxon>
    </lineage>
</organism>
<accession>A0ABR9QDD1</accession>
<name>A0ABR9QDD1_9BACI</name>
<dbReference type="Proteomes" id="UP001516662">
    <property type="component" value="Unassembled WGS sequence"/>
</dbReference>
<dbReference type="Gene3D" id="1.20.1260.10">
    <property type="match status" value="2"/>
</dbReference>
<dbReference type="RefSeq" id="WP_193534025.1">
    <property type="nucleotide sequence ID" value="NZ_JADCLJ010000002.1"/>
</dbReference>
<reference evidence="1 2" key="1">
    <citation type="submission" date="2020-10" db="EMBL/GenBank/DDBJ databases">
        <title>Bacillus sp. HD4P25, an endophyte from a halophyte.</title>
        <authorList>
            <person name="Sun J.-Q."/>
        </authorList>
    </citation>
    <scope>NUCLEOTIDE SEQUENCE [LARGE SCALE GENOMIC DNA]</scope>
    <source>
        <strain evidence="1 2">YIM 93174</strain>
    </source>
</reference>
<protein>
    <submittedName>
        <fullName evidence="1">DUF3231 family protein</fullName>
    </submittedName>
</protein>
<dbReference type="InterPro" id="IPR012347">
    <property type="entry name" value="Ferritin-like"/>
</dbReference>
<proteinExistence type="predicted"/>
<keyword evidence="2" id="KW-1185">Reference proteome</keyword>
<comment type="caution">
    <text evidence="1">The sequence shown here is derived from an EMBL/GenBank/DDBJ whole genome shotgun (WGS) entry which is preliminary data.</text>
</comment>
<dbReference type="Pfam" id="PF11553">
    <property type="entry name" value="DUF3231"/>
    <property type="match status" value="2"/>
</dbReference>
<sequence length="329" mass="37460">MENIKIDMTASEIGYLWSTYQAETLNHCMLTYFDKIVEDPEIKKVNKFALDSCENNLISLKSLFSKDNIPIPVGINDSDILTTTDRLYTDPFILYFQWFVGKGNLNYASLAINTIARDDIFDFYKNLLTKSLILLEDSRRMLLSKGLWIRAPYIPVPTEVEFIKKESFLNGWFNDKRPLAGIEIASIFYNLMTNAIGQSLISSFVQITDKGELRDYFIRGKDIAEKHIDLMSKHLKEQEIPVPNTWNTGVTSSKEPPFSEKLMLTLVTFLNAQGLSNYGNAISNSIKRDIGLDFTRLAAEVAKYGEDGTKLLIKHGWMEKPPLAKEIIG</sequence>
<evidence type="ECO:0000313" key="2">
    <source>
        <dbReference type="Proteomes" id="UP001516662"/>
    </source>
</evidence>
<dbReference type="EMBL" id="JADCLJ010000002">
    <property type="protein sequence ID" value="MBE4906505.1"/>
    <property type="molecule type" value="Genomic_DNA"/>
</dbReference>
<gene>
    <name evidence="1" type="ORF">IMZ08_00350</name>
</gene>
<dbReference type="InterPro" id="IPR021617">
    <property type="entry name" value="DUF3231"/>
</dbReference>